<feature type="transmembrane region" description="Helical" evidence="6">
    <location>
        <begin position="343"/>
        <end position="362"/>
    </location>
</feature>
<dbReference type="Proteomes" id="UP000310689">
    <property type="component" value="Unassembled WGS sequence"/>
</dbReference>
<feature type="domain" description="Major facilitator superfamily (MFS) profile" evidence="7">
    <location>
        <begin position="75"/>
        <end position="503"/>
    </location>
</feature>
<accession>A0A4V4LRC4</accession>
<evidence type="ECO:0000256" key="4">
    <source>
        <dbReference type="ARBA" id="ARBA00023136"/>
    </source>
</evidence>
<feature type="transmembrane region" description="Helical" evidence="6">
    <location>
        <begin position="202"/>
        <end position="220"/>
    </location>
</feature>
<feature type="transmembrane region" description="Helical" evidence="6">
    <location>
        <begin position="113"/>
        <end position="129"/>
    </location>
</feature>
<dbReference type="EMBL" id="SPOI01000024">
    <property type="protein sequence ID" value="TIB39888.1"/>
    <property type="molecule type" value="Genomic_DNA"/>
</dbReference>
<dbReference type="OrthoDB" id="5376138at2759"/>
<dbReference type="InterPro" id="IPR020846">
    <property type="entry name" value="MFS_dom"/>
</dbReference>
<feature type="transmembrane region" description="Helical" evidence="6">
    <location>
        <begin position="141"/>
        <end position="158"/>
    </location>
</feature>
<feature type="transmembrane region" description="Helical" evidence="6">
    <location>
        <begin position="305"/>
        <end position="331"/>
    </location>
</feature>
<dbReference type="GO" id="GO:0005886">
    <property type="term" value="C:plasma membrane"/>
    <property type="evidence" value="ECO:0007669"/>
    <property type="project" value="TreeGrafter"/>
</dbReference>
<evidence type="ECO:0000256" key="6">
    <source>
        <dbReference type="SAM" id="Phobius"/>
    </source>
</evidence>
<organism evidence="8 10">
    <name type="scientific">Wallemia ichthyophaga</name>
    <dbReference type="NCBI Taxonomy" id="245174"/>
    <lineage>
        <taxon>Eukaryota</taxon>
        <taxon>Fungi</taxon>
        <taxon>Dikarya</taxon>
        <taxon>Basidiomycota</taxon>
        <taxon>Wallemiomycotina</taxon>
        <taxon>Wallemiomycetes</taxon>
        <taxon>Wallemiales</taxon>
        <taxon>Wallemiaceae</taxon>
        <taxon>Wallemia</taxon>
    </lineage>
</organism>
<feature type="transmembrane region" description="Helical" evidence="6">
    <location>
        <begin position="475"/>
        <end position="499"/>
    </location>
</feature>
<dbReference type="Proteomes" id="UP000306954">
    <property type="component" value="Unassembled WGS sequence"/>
</dbReference>
<protein>
    <recommendedName>
        <fullName evidence="7">Major facilitator superfamily (MFS) profile domain-containing protein</fullName>
    </recommendedName>
</protein>
<feature type="region of interest" description="Disordered" evidence="5">
    <location>
        <begin position="1"/>
        <end position="44"/>
    </location>
</feature>
<dbReference type="PANTHER" id="PTHR23502">
    <property type="entry name" value="MAJOR FACILITATOR SUPERFAMILY"/>
    <property type="match status" value="1"/>
</dbReference>
<keyword evidence="3 6" id="KW-1133">Transmembrane helix</keyword>
<evidence type="ECO:0000313" key="9">
    <source>
        <dbReference type="EMBL" id="TIB39888.1"/>
    </source>
</evidence>
<evidence type="ECO:0000313" key="10">
    <source>
        <dbReference type="Proteomes" id="UP000306954"/>
    </source>
</evidence>
<dbReference type="PROSITE" id="PS50850">
    <property type="entry name" value="MFS"/>
    <property type="match status" value="1"/>
</dbReference>
<keyword evidence="4 6" id="KW-0472">Membrane</keyword>
<gene>
    <name evidence="9" type="ORF">E3P86_00927</name>
    <name evidence="8" type="ORF">E3P90_00286</name>
</gene>
<evidence type="ECO:0000256" key="3">
    <source>
        <dbReference type="ARBA" id="ARBA00022989"/>
    </source>
</evidence>
<dbReference type="AlphaFoldDB" id="A0A4V4LRC4"/>
<feature type="transmembrane region" description="Helical" evidence="6">
    <location>
        <begin position="448"/>
        <end position="469"/>
    </location>
</feature>
<feature type="compositionally biased region" description="Basic and acidic residues" evidence="5">
    <location>
        <begin position="18"/>
        <end position="34"/>
    </location>
</feature>
<dbReference type="SUPFAM" id="SSF103473">
    <property type="entry name" value="MFS general substrate transporter"/>
    <property type="match status" value="1"/>
</dbReference>
<feature type="transmembrane region" description="Helical" evidence="6">
    <location>
        <begin position="73"/>
        <end position="93"/>
    </location>
</feature>
<dbReference type="InterPro" id="IPR036259">
    <property type="entry name" value="MFS_trans_sf"/>
</dbReference>
<comment type="caution">
    <text evidence="8">The sequence shown here is derived from an EMBL/GenBank/DDBJ whole genome shotgun (WGS) entry which is preliminary data.</text>
</comment>
<evidence type="ECO:0000256" key="1">
    <source>
        <dbReference type="ARBA" id="ARBA00004141"/>
    </source>
</evidence>
<feature type="transmembrane region" description="Helical" evidence="6">
    <location>
        <begin position="232"/>
        <end position="249"/>
    </location>
</feature>
<evidence type="ECO:0000313" key="11">
    <source>
        <dbReference type="Proteomes" id="UP000310689"/>
    </source>
</evidence>
<reference evidence="10 11" key="1">
    <citation type="submission" date="2019-03" db="EMBL/GenBank/DDBJ databases">
        <title>Sequencing 23 genomes of Wallemia ichthyophaga.</title>
        <authorList>
            <person name="Gostincar C."/>
        </authorList>
    </citation>
    <scope>NUCLEOTIDE SEQUENCE [LARGE SCALE GENOMIC DNA]</scope>
    <source>
        <strain evidence="9 11">EXF-6200</strain>
        <strain evidence="8 10">EXF-8621</strain>
    </source>
</reference>
<name>A0A4V4LRC4_WALIC</name>
<dbReference type="CDD" id="cd17323">
    <property type="entry name" value="MFS_Tpo1_MDR_like"/>
    <property type="match status" value="1"/>
</dbReference>
<dbReference type="InterPro" id="IPR011701">
    <property type="entry name" value="MFS"/>
</dbReference>
<dbReference type="GO" id="GO:0022857">
    <property type="term" value="F:transmembrane transporter activity"/>
    <property type="evidence" value="ECO:0007669"/>
    <property type="project" value="InterPro"/>
</dbReference>
<dbReference type="Gene3D" id="1.20.1250.20">
    <property type="entry name" value="MFS general substrate transporter like domains"/>
    <property type="match status" value="1"/>
</dbReference>
<feature type="transmembrane region" description="Helical" evidence="6">
    <location>
        <begin position="170"/>
        <end position="190"/>
    </location>
</feature>
<evidence type="ECO:0000256" key="5">
    <source>
        <dbReference type="SAM" id="MobiDB-lite"/>
    </source>
</evidence>
<evidence type="ECO:0000313" key="8">
    <source>
        <dbReference type="EMBL" id="TIB17070.1"/>
    </source>
</evidence>
<feature type="transmembrane region" description="Helical" evidence="6">
    <location>
        <begin position="382"/>
        <end position="403"/>
    </location>
</feature>
<feature type="transmembrane region" description="Helical" evidence="6">
    <location>
        <begin position="409"/>
        <end position="436"/>
    </location>
</feature>
<dbReference type="Pfam" id="PF07690">
    <property type="entry name" value="MFS_1"/>
    <property type="match status" value="1"/>
</dbReference>
<dbReference type="PANTHER" id="PTHR23502:SF45">
    <property type="entry name" value="MAJOR FACILITATOR SUPERFAMILY (MFS) PROFILE DOMAIN-CONTAINING PROTEIN"/>
    <property type="match status" value="1"/>
</dbReference>
<keyword evidence="2 6" id="KW-0812">Transmembrane</keyword>
<evidence type="ECO:0000259" key="7">
    <source>
        <dbReference type="PROSITE" id="PS50850"/>
    </source>
</evidence>
<dbReference type="FunFam" id="1.20.1250.20:FF:000082">
    <property type="entry name" value="MFS multidrug transporter, putative"/>
    <property type="match status" value="1"/>
</dbReference>
<evidence type="ECO:0000256" key="2">
    <source>
        <dbReference type="ARBA" id="ARBA00022692"/>
    </source>
</evidence>
<dbReference type="EMBL" id="SPOF01000002">
    <property type="protein sequence ID" value="TIB17070.1"/>
    <property type="molecule type" value="Genomic_DNA"/>
</dbReference>
<dbReference type="OMA" id="PMACFAY"/>
<proteinExistence type="predicted"/>
<sequence>MSGLKKSNIPTTVFPGDKTSKHVEHPVDSTRRSSEPQVVDEDEGDFAEKKVVVVTFEENDPENPENWSKGRKWLTTILLCLMTLFIGLATSAYSVGINDMTEEFGVSSEVGQVGMFVFNASFAIVPLFLAPLSEYVGRNPIYLINYACFVAFFFQLGFAKNIWTAIIGRFFSGCFGAAGTTMVGGTLSDIWKTHERAGPMSCFTWAAVFGTIAAPIYSGWIDLNLGWRWIEWVQLIANFILLVAECFLLKETRGSVILARRAKKMREVTGDDSYRAPSELEADSFKSLVHASSTRAFMLLIKEPVVLFFSIWISFAWGIIFLFFSVIPLSFENHHGWNVGQQGYPYISLAVGTFLGFAFNFIQDRLYQRATAKNGGVPVPEARLYGSLIGSVLLPVGMFWYGWTQFSYIHYIVPIIALTPIILGIYHIFLAVYNYLADSYGEFASSAVAAQGFMRNMFAASFPLFASYMFNGMGYQWACTLLALIATVCIPLPYVLFFYGKSIRARSAYASSQTGIQQQVDVEQVEQSEQVSKASTN</sequence>
<comment type="subcellular location">
    <subcellularLocation>
        <location evidence="1">Membrane</location>
        <topology evidence="1">Multi-pass membrane protein</topology>
    </subcellularLocation>
</comment>